<organism evidence="1 2">
    <name type="scientific">Paenibacillus rhizovicinus</name>
    <dbReference type="NCBI Taxonomy" id="2704463"/>
    <lineage>
        <taxon>Bacteria</taxon>
        <taxon>Bacillati</taxon>
        <taxon>Bacillota</taxon>
        <taxon>Bacilli</taxon>
        <taxon>Bacillales</taxon>
        <taxon>Paenibacillaceae</taxon>
        <taxon>Paenibacillus</taxon>
    </lineage>
</organism>
<keyword evidence="1" id="KW-0614">Plasmid</keyword>
<dbReference type="RefSeq" id="WP_162645944.1">
    <property type="nucleotide sequence ID" value="NZ_CP048288.1"/>
</dbReference>
<gene>
    <name evidence="1" type="ORF">GZH47_33500</name>
</gene>
<dbReference type="EMBL" id="CP048288">
    <property type="protein sequence ID" value="QHW35810.1"/>
    <property type="molecule type" value="Genomic_DNA"/>
</dbReference>
<protein>
    <submittedName>
        <fullName evidence="1">Uncharacterized protein</fullName>
    </submittedName>
</protein>
<evidence type="ECO:0000313" key="1">
    <source>
        <dbReference type="EMBL" id="QHW35810.1"/>
    </source>
</evidence>
<dbReference type="KEGG" id="prz:GZH47_33500"/>
<dbReference type="Proteomes" id="UP000479114">
    <property type="component" value="Plasmid unnamed2"/>
</dbReference>
<sequence length="161" mass="19072">MRSNDTLVVLYNETEFPSDLYQLAFPATAQEMYELLVKLRNIKTKTGQTMDEFAYVFPKGSLYPADYKAFWDERKNPQRKRFNTQADFFLQRPIRGGKVKQKLYAFAEDFDWQFDKWTGQDVIILDMNEALKGDYVYERDILKRWGDKDPLISADLTYCAQ</sequence>
<evidence type="ECO:0000313" key="2">
    <source>
        <dbReference type="Proteomes" id="UP000479114"/>
    </source>
</evidence>
<name>A0A6C0PB49_9BACL</name>
<reference evidence="1 2" key="1">
    <citation type="submission" date="2020-02" db="EMBL/GenBank/DDBJ databases">
        <title>Paenibacillus sp. nov., isolated from rhizosphere soil of tomato.</title>
        <authorList>
            <person name="Weon H.-Y."/>
            <person name="Lee S.A."/>
        </authorList>
    </citation>
    <scope>NUCLEOTIDE SEQUENCE [LARGE SCALE GENOMIC DNA]</scope>
    <source>
        <strain evidence="1 2">14171R-81</strain>
        <plasmid evidence="1 2">unnamed2</plasmid>
    </source>
</reference>
<accession>A0A6C0PB49</accession>
<dbReference type="AlphaFoldDB" id="A0A6C0PB49"/>
<geneLocation type="plasmid" evidence="1 2">
    <name>unnamed2</name>
</geneLocation>
<keyword evidence="2" id="KW-1185">Reference proteome</keyword>
<proteinExistence type="predicted"/>